<comment type="cofactor">
    <cofactor evidence="1">
        <name>Zn(2+)</name>
        <dbReference type="ChEBI" id="CHEBI:29105"/>
    </cofactor>
</comment>
<comment type="caution">
    <text evidence="11">The sequence shown here is derived from an EMBL/GenBank/DDBJ whole genome shotgun (WGS) entry which is preliminary data.</text>
</comment>
<evidence type="ECO:0000256" key="7">
    <source>
        <dbReference type="ARBA" id="ARBA00023049"/>
    </source>
</evidence>
<evidence type="ECO:0000256" key="2">
    <source>
        <dbReference type="ARBA" id="ARBA00004196"/>
    </source>
</evidence>
<evidence type="ECO:0000259" key="8">
    <source>
        <dbReference type="Pfam" id="PF01551"/>
    </source>
</evidence>
<keyword evidence="5 11" id="KW-0378">Hydrolase</keyword>
<dbReference type="OrthoDB" id="9815245at2"/>
<dbReference type="Pfam" id="PF22310">
    <property type="entry name" value="NMB0315_dom_I"/>
    <property type="match status" value="1"/>
</dbReference>
<evidence type="ECO:0000259" key="10">
    <source>
        <dbReference type="Pfam" id="PF22310"/>
    </source>
</evidence>
<dbReference type="CDD" id="cd12797">
    <property type="entry name" value="M23_peptidase"/>
    <property type="match status" value="1"/>
</dbReference>
<keyword evidence="6" id="KW-0862">Zinc</keyword>
<evidence type="ECO:0000256" key="1">
    <source>
        <dbReference type="ARBA" id="ARBA00001947"/>
    </source>
</evidence>
<reference evidence="11 12" key="1">
    <citation type="submission" date="2020-08" db="EMBL/GenBank/DDBJ databases">
        <title>Genome sequencing of Purple Non-Sulfur Bacteria from various extreme environments.</title>
        <authorList>
            <person name="Mayer M."/>
        </authorList>
    </citation>
    <scope>NUCLEOTIDE SEQUENCE [LARGE SCALE GENOMIC DNA]</scope>
    <source>
        <strain evidence="11 12">2761</strain>
    </source>
</reference>
<dbReference type="AlphaFoldDB" id="A0A840GBN0"/>
<evidence type="ECO:0000256" key="3">
    <source>
        <dbReference type="ARBA" id="ARBA00022670"/>
    </source>
</evidence>
<keyword evidence="12" id="KW-1185">Reference proteome</keyword>
<dbReference type="Gene3D" id="3.10.450.350">
    <property type="match status" value="2"/>
</dbReference>
<dbReference type="PANTHER" id="PTHR21666">
    <property type="entry name" value="PEPTIDASE-RELATED"/>
    <property type="match status" value="1"/>
</dbReference>
<sequence>MNNPENSREPSRRERLWILAHSHPGIERVGRLRWPLAGIGAFSLLGMMAAFATAPADNANNVAQQTIVETLDALAPQLVGVSADNEYLREERVQRGDTLSSLLIRLGVNDAEAFNFIRNDPRTQQIARQLRPGKAVSVRTGEGGDLHTLYFPLNGKDASLVVERRNGRLEASEQAMTLEARTVFKSGEIRYSLFGATDTAGIPDAVATQLAEVFGADIDFLRDLRKGDRFSVVYEMLQHRGQFVRSGRILAAEFVNNQKTFTAYWHTTSDGHGGYYSRNGESLRKAFLRSPLEFSRVTSGFTSARFHPVLQTWRAHKGVDYGAPIGTSVRTVADGVVEFAGQQSGYGNLLVIRHSGAYSSAYGHLKGFAAGIRKGTSVQQGETVAYVGQTGLATGPHLHYEFRINGQQVNPLAVNLPPATPLDPKQLASFRNSLPAQDELMQLARQVSVTTSE</sequence>
<accession>A0A840GBN0</accession>
<dbReference type="InterPro" id="IPR011055">
    <property type="entry name" value="Dup_hybrid_motif"/>
</dbReference>
<evidence type="ECO:0000256" key="5">
    <source>
        <dbReference type="ARBA" id="ARBA00022801"/>
    </source>
</evidence>
<dbReference type="Proteomes" id="UP000587070">
    <property type="component" value="Unassembled WGS sequence"/>
</dbReference>
<feature type="domain" description="Csd3-like second N-terminal" evidence="9">
    <location>
        <begin position="186"/>
        <end position="301"/>
    </location>
</feature>
<gene>
    <name evidence="11" type="ORF">GGD90_003281</name>
</gene>
<dbReference type="RefSeq" id="WP_153117750.1">
    <property type="nucleotide sequence ID" value="NZ_JACIGE010000014.1"/>
</dbReference>
<dbReference type="GO" id="GO:0006508">
    <property type="term" value="P:proteolysis"/>
    <property type="evidence" value="ECO:0007669"/>
    <property type="project" value="UniProtKB-KW"/>
</dbReference>
<feature type="domain" description="DD-carboxypeptidase/endopeptidase Mpg-like N-terminal" evidence="10">
    <location>
        <begin position="87"/>
        <end position="151"/>
    </location>
</feature>
<dbReference type="InterPro" id="IPR016047">
    <property type="entry name" value="M23ase_b-sheet_dom"/>
</dbReference>
<keyword evidence="3" id="KW-0645">Protease</keyword>
<evidence type="ECO:0000256" key="4">
    <source>
        <dbReference type="ARBA" id="ARBA00022723"/>
    </source>
</evidence>
<evidence type="ECO:0000256" key="6">
    <source>
        <dbReference type="ARBA" id="ARBA00022833"/>
    </source>
</evidence>
<comment type="subcellular location">
    <subcellularLocation>
        <location evidence="2">Cell envelope</location>
    </subcellularLocation>
</comment>
<dbReference type="PANTHER" id="PTHR21666:SF288">
    <property type="entry name" value="CELL DIVISION PROTEIN YTFB"/>
    <property type="match status" value="1"/>
</dbReference>
<keyword evidence="7" id="KW-0482">Metalloprotease</keyword>
<dbReference type="Gene3D" id="2.70.70.10">
    <property type="entry name" value="Glucose Permease (Domain IIA)"/>
    <property type="match status" value="1"/>
</dbReference>
<dbReference type="Pfam" id="PF01551">
    <property type="entry name" value="Peptidase_M23"/>
    <property type="match status" value="1"/>
</dbReference>
<evidence type="ECO:0000259" key="9">
    <source>
        <dbReference type="Pfam" id="PF19425"/>
    </source>
</evidence>
<feature type="domain" description="M23ase beta-sheet core" evidence="8">
    <location>
        <begin position="315"/>
        <end position="411"/>
    </location>
</feature>
<dbReference type="InterPro" id="IPR054512">
    <property type="entry name" value="NMB0315-like_N"/>
</dbReference>
<keyword evidence="4" id="KW-0479">Metal-binding</keyword>
<evidence type="ECO:0000313" key="12">
    <source>
        <dbReference type="Proteomes" id="UP000587070"/>
    </source>
</evidence>
<dbReference type="InterPro" id="IPR045834">
    <property type="entry name" value="Csd3_N2"/>
</dbReference>
<dbReference type="GO" id="GO:0004222">
    <property type="term" value="F:metalloendopeptidase activity"/>
    <property type="evidence" value="ECO:0007669"/>
    <property type="project" value="TreeGrafter"/>
</dbReference>
<dbReference type="InterPro" id="IPR050570">
    <property type="entry name" value="Cell_wall_metabolism_enzyme"/>
</dbReference>
<dbReference type="GO" id="GO:0030313">
    <property type="term" value="C:cell envelope"/>
    <property type="evidence" value="ECO:0007669"/>
    <property type="project" value="UniProtKB-SubCell"/>
</dbReference>
<dbReference type="EMBL" id="JACIGE010000014">
    <property type="protein sequence ID" value="MBB4248881.1"/>
    <property type="molecule type" value="Genomic_DNA"/>
</dbReference>
<dbReference type="SUPFAM" id="SSF51261">
    <property type="entry name" value="Duplicated hybrid motif"/>
    <property type="match status" value="1"/>
</dbReference>
<organism evidence="11 12">
    <name type="scientific">Rhodocyclus tenuis</name>
    <name type="common">Rhodospirillum tenue</name>
    <dbReference type="NCBI Taxonomy" id="1066"/>
    <lineage>
        <taxon>Bacteria</taxon>
        <taxon>Pseudomonadati</taxon>
        <taxon>Pseudomonadota</taxon>
        <taxon>Betaproteobacteria</taxon>
        <taxon>Rhodocyclales</taxon>
        <taxon>Rhodocyclaceae</taxon>
        <taxon>Rhodocyclus</taxon>
    </lineage>
</organism>
<evidence type="ECO:0000313" key="11">
    <source>
        <dbReference type="EMBL" id="MBB4248881.1"/>
    </source>
</evidence>
<dbReference type="GO" id="GO:0046872">
    <property type="term" value="F:metal ion binding"/>
    <property type="evidence" value="ECO:0007669"/>
    <property type="project" value="UniProtKB-KW"/>
</dbReference>
<proteinExistence type="predicted"/>
<dbReference type="Pfam" id="PF19425">
    <property type="entry name" value="Csd3_N2"/>
    <property type="match status" value="1"/>
</dbReference>
<protein>
    <submittedName>
        <fullName evidence="11">Murein DD-endopeptidase MepM/ murein hydrolase activator NlpD</fullName>
    </submittedName>
</protein>
<name>A0A840GBN0_RHOTE</name>